<dbReference type="PANTHER" id="PTHR12151:SF25">
    <property type="entry name" value="LINALOOL DEHYDRATASE_ISOMERASE DOMAIN-CONTAINING PROTEIN"/>
    <property type="match status" value="1"/>
</dbReference>
<dbReference type="InterPro" id="IPR003782">
    <property type="entry name" value="SCO1/SenC"/>
</dbReference>
<dbReference type="Pfam" id="PF02630">
    <property type="entry name" value="SCO1-SenC"/>
    <property type="match status" value="1"/>
</dbReference>
<comment type="similarity">
    <text evidence="1">Belongs to the SCO1/2 family.</text>
</comment>
<dbReference type="Proteomes" id="UP000742631">
    <property type="component" value="Unassembled WGS sequence"/>
</dbReference>
<evidence type="ECO:0000313" key="6">
    <source>
        <dbReference type="Proteomes" id="UP000742631"/>
    </source>
</evidence>
<dbReference type="FunFam" id="3.40.30.10:FF:000013">
    <property type="entry name" value="Blast:Protein SCO1 homolog, mitochondrial"/>
    <property type="match status" value="1"/>
</dbReference>
<name>A0A921E2R4_9HYPH</name>
<comment type="caution">
    <text evidence="5">The sequence shown here is derived from an EMBL/GenBank/DDBJ whole genome shotgun (WGS) entry which is preliminary data.</text>
</comment>
<dbReference type="SUPFAM" id="SSF52833">
    <property type="entry name" value="Thioredoxin-like"/>
    <property type="match status" value="1"/>
</dbReference>
<reference evidence="5" key="2">
    <citation type="submission" date="2021-09" db="EMBL/GenBank/DDBJ databases">
        <authorList>
            <person name="Gilroy R."/>
        </authorList>
    </citation>
    <scope>NUCLEOTIDE SEQUENCE</scope>
    <source>
        <strain evidence="5">316</strain>
    </source>
</reference>
<evidence type="ECO:0000313" key="5">
    <source>
        <dbReference type="EMBL" id="HJE24026.1"/>
    </source>
</evidence>
<feature type="binding site" evidence="3">
    <location>
        <position position="74"/>
    </location>
    <ligand>
        <name>Cu cation</name>
        <dbReference type="ChEBI" id="CHEBI:23378"/>
    </ligand>
</feature>
<keyword evidence="3" id="KW-0479">Metal-binding</keyword>
<keyword evidence="4" id="KW-1015">Disulfide bond</keyword>
<dbReference type="GO" id="GO:0046872">
    <property type="term" value="F:metal ion binding"/>
    <property type="evidence" value="ECO:0007669"/>
    <property type="project" value="UniProtKB-KW"/>
</dbReference>
<feature type="binding site" evidence="3">
    <location>
        <position position="78"/>
    </location>
    <ligand>
        <name>Cu cation</name>
        <dbReference type="ChEBI" id="CHEBI:23378"/>
    </ligand>
</feature>
<protein>
    <submittedName>
        <fullName evidence="5">SCO family protein</fullName>
    </submittedName>
</protein>
<feature type="binding site" evidence="3">
    <location>
        <position position="162"/>
    </location>
    <ligand>
        <name>Cu cation</name>
        <dbReference type="ChEBI" id="CHEBI:23378"/>
    </ligand>
</feature>
<dbReference type="InterPro" id="IPR036249">
    <property type="entry name" value="Thioredoxin-like_sf"/>
</dbReference>
<evidence type="ECO:0000256" key="1">
    <source>
        <dbReference type="ARBA" id="ARBA00010996"/>
    </source>
</evidence>
<dbReference type="EMBL" id="DYYG01000033">
    <property type="protein sequence ID" value="HJE24026.1"/>
    <property type="molecule type" value="Genomic_DNA"/>
</dbReference>
<evidence type="ECO:0000256" key="3">
    <source>
        <dbReference type="PIRSR" id="PIRSR603782-1"/>
    </source>
</evidence>
<dbReference type="CDD" id="cd02968">
    <property type="entry name" value="SCO"/>
    <property type="match status" value="1"/>
</dbReference>
<proteinExistence type="inferred from homology"/>
<dbReference type="Gene3D" id="3.40.30.10">
    <property type="entry name" value="Glutaredoxin"/>
    <property type="match status" value="1"/>
</dbReference>
<reference evidence="5" key="1">
    <citation type="journal article" date="2021" name="PeerJ">
        <title>Extensive microbial diversity within the chicken gut microbiome revealed by metagenomics and culture.</title>
        <authorList>
            <person name="Gilroy R."/>
            <person name="Ravi A."/>
            <person name="Getino M."/>
            <person name="Pursley I."/>
            <person name="Horton D.L."/>
            <person name="Alikhan N.F."/>
            <person name="Baker D."/>
            <person name="Gharbi K."/>
            <person name="Hall N."/>
            <person name="Watson M."/>
            <person name="Adriaenssens E.M."/>
            <person name="Foster-Nyarko E."/>
            <person name="Jarju S."/>
            <person name="Secka A."/>
            <person name="Antonio M."/>
            <person name="Oren A."/>
            <person name="Chaudhuri R.R."/>
            <person name="La Ragione R."/>
            <person name="Hildebrand F."/>
            <person name="Pallen M.J."/>
        </authorList>
    </citation>
    <scope>NUCLEOTIDE SEQUENCE</scope>
    <source>
        <strain evidence="5">316</strain>
    </source>
</reference>
<gene>
    <name evidence="5" type="ORF">K8W01_10245</name>
</gene>
<evidence type="ECO:0000256" key="4">
    <source>
        <dbReference type="PIRSR" id="PIRSR603782-2"/>
    </source>
</evidence>
<evidence type="ECO:0000256" key="2">
    <source>
        <dbReference type="ARBA" id="ARBA00023008"/>
    </source>
</evidence>
<dbReference type="PANTHER" id="PTHR12151">
    <property type="entry name" value="ELECTRON TRANSPORT PROTIN SCO1/SENC FAMILY MEMBER"/>
    <property type="match status" value="1"/>
</dbReference>
<dbReference type="AlphaFoldDB" id="A0A921E2R4"/>
<sequence>MRPSRSVLIPLAAFVAGLVAISAALVMTLVPQHPQGGASGIGGPFTLVNQDGKTVSERDFAGKPYLMFFGFTHCPDVCPTTLQQISDVLAAMGPKADALTVAFVTVDPERDTPETLKTYLSSFDPRIVGLTGTPEQVAAAVKTFRAYAKKVPSQGGDYTMEHTALVYLMNARNGFVGAVNLNRPASETAAELSKRL</sequence>
<keyword evidence="2 3" id="KW-0186">Copper</keyword>
<accession>A0A921E2R4</accession>
<organism evidence="5 6">
    <name type="scientific">Methylorubrum populi</name>
    <dbReference type="NCBI Taxonomy" id="223967"/>
    <lineage>
        <taxon>Bacteria</taxon>
        <taxon>Pseudomonadati</taxon>
        <taxon>Pseudomonadota</taxon>
        <taxon>Alphaproteobacteria</taxon>
        <taxon>Hyphomicrobiales</taxon>
        <taxon>Methylobacteriaceae</taxon>
        <taxon>Methylorubrum</taxon>
    </lineage>
</organism>
<feature type="disulfide bond" description="Redox-active" evidence="4">
    <location>
        <begin position="74"/>
        <end position="78"/>
    </location>
</feature>